<dbReference type="InterPro" id="IPR002397">
    <property type="entry name" value="Cyt_P450_B"/>
</dbReference>
<reference evidence="2 3" key="1">
    <citation type="submission" date="2019-08" db="EMBL/GenBank/DDBJ databases">
        <title>Hyperibacter terrae gen. nov., sp. nov. and Hyperibacter viscosus sp. nov., two new members in the family Rhodospirillaceae isolated from the rhizosphere of Hypericum perforatum.</title>
        <authorList>
            <person name="Noviana Z."/>
        </authorList>
    </citation>
    <scope>NUCLEOTIDE SEQUENCE [LARGE SCALE GENOMIC DNA]</scope>
    <source>
        <strain evidence="2 3">R5913</strain>
    </source>
</reference>
<dbReference type="RefSeq" id="WP_151176815.1">
    <property type="nucleotide sequence ID" value="NZ_CP042906.1"/>
</dbReference>
<sequence length="420" mass="48224">MTSFKPTDDGHADLSDHDAFLEGAPHNTFARMRREDPLAWSEMKGAKGFWSITRHQDVLDLNRSFELLSSARGIRMEDQTYEEYLARRTFQETDPPEHSRTRVLVSKAFSKPVVALFEEQIRLICDSILDDVMERRSFEAVKDVARQLPMRMLGQILGTPEADLDWLVEKGDQLIANTDPEFTEHVLDKADTDAYRFMPFRSPAGADLYDYAKKLMEDKQRRGDTSGVLHLILQPDAHGNVISELEFRNFFCLLVAAGNDTTRYSIAASLYALANRPELMKQLQAGEGNIWETAPDEFIRWASPTMHFRRTATRDFEMHGKTVKAGDKVILWFVSANRDEQTFENPFELNLLRTPNRHVAFGQGGPHVCLGMWLARLEVRILLQEMVKRMTRIEQTGPHEYLRSNFIGGIKRLPVRIALH</sequence>
<dbReference type="InterPro" id="IPR001128">
    <property type="entry name" value="Cyt_P450"/>
</dbReference>
<dbReference type="SUPFAM" id="SSF48264">
    <property type="entry name" value="Cytochrome P450"/>
    <property type="match status" value="1"/>
</dbReference>
<evidence type="ECO:0000313" key="3">
    <source>
        <dbReference type="Proteomes" id="UP000326202"/>
    </source>
</evidence>
<dbReference type="InterPro" id="IPR036396">
    <property type="entry name" value="Cyt_P450_sf"/>
</dbReference>
<dbReference type="Pfam" id="PF00067">
    <property type="entry name" value="p450"/>
    <property type="match status" value="1"/>
</dbReference>
<dbReference type="CDD" id="cd11033">
    <property type="entry name" value="CYP142-like"/>
    <property type="match status" value="1"/>
</dbReference>
<dbReference type="PRINTS" id="PR00359">
    <property type="entry name" value="BP450"/>
</dbReference>
<evidence type="ECO:0000313" key="2">
    <source>
        <dbReference type="EMBL" id="QEX16461.1"/>
    </source>
</evidence>
<name>A0A5J6MH94_9PROT</name>
<dbReference type="AlphaFoldDB" id="A0A5J6MH94"/>
<dbReference type="KEGG" id="htq:FRZ44_17550"/>
<evidence type="ECO:0000256" key="1">
    <source>
        <dbReference type="ARBA" id="ARBA00010617"/>
    </source>
</evidence>
<dbReference type="Proteomes" id="UP000326202">
    <property type="component" value="Chromosome"/>
</dbReference>
<dbReference type="GO" id="GO:0020037">
    <property type="term" value="F:heme binding"/>
    <property type="evidence" value="ECO:0007669"/>
    <property type="project" value="InterPro"/>
</dbReference>
<proteinExistence type="inferred from homology"/>
<dbReference type="GO" id="GO:0005506">
    <property type="term" value="F:iron ion binding"/>
    <property type="evidence" value="ECO:0007669"/>
    <property type="project" value="InterPro"/>
</dbReference>
<dbReference type="Gene3D" id="1.10.630.10">
    <property type="entry name" value="Cytochrome P450"/>
    <property type="match status" value="1"/>
</dbReference>
<accession>A0A5J6MH94</accession>
<dbReference type="GO" id="GO:0036199">
    <property type="term" value="F:cholest-4-en-3-one 26-monooxygenase activity"/>
    <property type="evidence" value="ECO:0007669"/>
    <property type="project" value="TreeGrafter"/>
</dbReference>
<organism evidence="2 3">
    <name type="scientific">Hypericibacter terrae</name>
    <dbReference type="NCBI Taxonomy" id="2602015"/>
    <lineage>
        <taxon>Bacteria</taxon>
        <taxon>Pseudomonadati</taxon>
        <taxon>Pseudomonadota</taxon>
        <taxon>Alphaproteobacteria</taxon>
        <taxon>Rhodospirillales</taxon>
        <taxon>Dongiaceae</taxon>
        <taxon>Hypericibacter</taxon>
    </lineage>
</organism>
<dbReference type="GO" id="GO:0006707">
    <property type="term" value="P:cholesterol catabolic process"/>
    <property type="evidence" value="ECO:0007669"/>
    <property type="project" value="TreeGrafter"/>
</dbReference>
<protein>
    <submittedName>
        <fullName evidence="2">Cytochrome P450</fullName>
    </submittedName>
</protein>
<comment type="similarity">
    <text evidence="1">Belongs to the cytochrome P450 family.</text>
</comment>
<dbReference type="PANTHER" id="PTHR46696">
    <property type="entry name" value="P450, PUTATIVE (EUROFUNG)-RELATED"/>
    <property type="match status" value="1"/>
</dbReference>
<keyword evidence="3" id="KW-1185">Reference proteome</keyword>
<dbReference type="EMBL" id="CP042906">
    <property type="protein sequence ID" value="QEX16461.1"/>
    <property type="molecule type" value="Genomic_DNA"/>
</dbReference>
<gene>
    <name evidence="2" type="ORF">FRZ44_17550</name>
</gene>
<dbReference type="PANTHER" id="PTHR46696:SF4">
    <property type="entry name" value="BIOTIN BIOSYNTHESIS CYTOCHROME P450"/>
    <property type="match status" value="1"/>
</dbReference>
<dbReference type="GO" id="GO:0008395">
    <property type="term" value="F:steroid hydroxylase activity"/>
    <property type="evidence" value="ECO:0007669"/>
    <property type="project" value="TreeGrafter"/>
</dbReference>
<dbReference type="OrthoDB" id="9801155at2"/>